<dbReference type="OrthoDB" id="6606022at2759"/>
<dbReference type="Proteomes" id="UP000252519">
    <property type="component" value="Unassembled WGS sequence"/>
</dbReference>
<comment type="cofactor">
    <cofactor evidence="1">
        <name>a divalent metal cation</name>
        <dbReference type="ChEBI" id="CHEBI:60240"/>
    </cofactor>
</comment>
<reference evidence="4 5" key="1">
    <citation type="submission" date="2014-10" db="EMBL/GenBank/DDBJ databases">
        <title>Draft genome of the hookworm Ancylostoma caninum.</title>
        <authorList>
            <person name="Mitreva M."/>
        </authorList>
    </citation>
    <scope>NUCLEOTIDE SEQUENCE [LARGE SCALE GENOMIC DNA]</scope>
    <source>
        <strain evidence="4 5">Baltimore</strain>
    </source>
</reference>
<dbReference type="EMBL" id="JOJR01000528">
    <property type="protein sequence ID" value="RCN36776.1"/>
    <property type="molecule type" value="Genomic_DNA"/>
</dbReference>
<organism evidence="4 5">
    <name type="scientific">Ancylostoma caninum</name>
    <name type="common">Dog hookworm</name>
    <dbReference type="NCBI Taxonomy" id="29170"/>
    <lineage>
        <taxon>Eukaryota</taxon>
        <taxon>Metazoa</taxon>
        <taxon>Ecdysozoa</taxon>
        <taxon>Nematoda</taxon>
        <taxon>Chromadorea</taxon>
        <taxon>Rhabditida</taxon>
        <taxon>Rhabditina</taxon>
        <taxon>Rhabditomorpha</taxon>
        <taxon>Strongyloidea</taxon>
        <taxon>Ancylostomatidae</taxon>
        <taxon>Ancylostomatinae</taxon>
        <taxon>Ancylostoma</taxon>
    </lineage>
</organism>
<dbReference type="InterPro" id="IPR027806">
    <property type="entry name" value="HARBI1_dom"/>
</dbReference>
<evidence type="ECO:0000256" key="1">
    <source>
        <dbReference type="ARBA" id="ARBA00001968"/>
    </source>
</evidence>
<comment type="caution">
    <text evidence="4">The sequence shown here is derived from an EMBL/GenBank/DDBJ whole genome shotgun (WGS) entry which is preliminary data.</text>
</comment>
<dbReference type="GO" id="GO:0046872">
    <property type="term" value="F:metal ion binding"/>
    <property type="evidence" value="ECO:0007669"/>
    <property type="project" value="UniProtKB-KW"/>
</dbReference>
<accession>A0A368FX56</accession>
<gene>
    <name evidence="4" type="ORF">ANCCAN_17334</name>
</gene>
<evidence type="ECO:0000313" key="4">
    <source>
        <dbReference type="EMBL" id="RCN36776.1"/>
    </source>
</evidence>
<protein>
    <recommendedName>
        <fullName evidence="3">DDE Tnp4 domain-containing protein</fullName>
    </recommendedName>
</protein>
<evidence type="ECO:0000313" key="5">
    <source>
        <dbReference type="Proteomes" id="UP000252519"/>
    </source>
</evidence>
<feature type="domain" description="DDE Tnp4" evidence="3">
    <location>
        <begin position="1"/>
        <end position="66"/>
    </location>
</feature>
<dbReference type="Pfam" id="PF13359">
    <property type="entry name" value="DDE_Tnp_4"/>
    <property type="match status" value="1"/>
</dbReference>
<dbReference type="AlphaFoldDB" id="A0A368FX56"/>
<evidence type="ECO:0000259" key="3">
    <source>
        <dbReference type="Pfam" id="PF13359"/>
    </source>
</evidence>
<name>A0A368FX56_ANCCA</name>
<keyword evidence="2" id="KW-0479">Metal-binding</keyword>
<sequence>MTPYRENAARVDRRKRRFNKEHAKARNVVEKTFGAPKRRFWVLYNVTRIEPPKLQKLIEACVLLYNIGIFLGVRPGPIA</sequence>
<keyword evidence="5" id="KW-1185">Reference proteome</keyword>
<proteinExistence type="predicted"/>
<evidence type="ECO:0000256" key="2">
    <source>
        <dbReference type="ARBA" id="ARBA00022723"/>
    </source>
</evidence>